<proteinExistence type="inferred from homology"/>
<evidence type="ECO:0000259" key="3">
    <source>
        <dbReference type="Pfam" id="PF13490"/>
    </source>
</evidence>
<dbReference type="EMBL" id="QGGL01000006">
    <property type="protein sequence ID" value="PWK13742.1"/>
    <property type="molecule type" value="Genomic_DNA"/>
</dbReference>
<protein>
    <recommendedName>
        <fullName evidence="2">Anti-sigma-W factor RsiW</fullName>
    </recommendedName>
</protein>
<evidence type="ECO:0000256" key="2">
    <source>
        <dbReference type="ARBA" id="ARBA00024438"/>
    </source>
</evidence>
<comment type="caution">
    <text evidence="4">The sequence shown here is derived from an EMBL/GenBank/DDBJ whole genome shotgun (WGS) entry which is preliminary data.</text>
</comment>
<dbReference type="AlphaFoldDB" id="A0A316DA98"/>
<dbReference type="InterPro" id="IPR041916">
    <property type="entry name" value="Anti_sigma_zinc_sf"/>
</dbReference>
<dbReference type="Pfam" id="PF13490">
    <property type="entry name" value="zf-HC2"/>
    <property type="match status" value="1"/>
</dbReference>
<evidence type="ECO:0000313" key="5">
    <source>
        <dbReference type="Proteomes" id="UP000245634"/>
    </source>
</evidence>
<dbReference type="InterPro" id="IPR027383">
    <property type="entry name" value="Znf_put"/>
</dbReference>
<dbReference type="RefSeq" id="WP_109688174.1">
    <property type="nucleotide sequence ID" value="NZ_QGGL01000006.1"/>
</dbReference>
<reference evidence="4 5" key="1">
    <citation type="submission" date="2018-05" db="EMBL/GenBank/DDBJ databases">
        <title>Genomic Encyclopedia of Type Strains, Phase IV (KMG-IV): sequencing the most valuable type-strain genomes for metagenomic binning, comparative biology and taxonomic classification.</title>
        <authorList>
            <person name="Goeker M."/>
        </authorList>
    </citation>
    <scope>NUCLEOTIDE SEQUENCE [LARGE SCALE GENOMIC DNA]</scope>
    <source>
        <strain evidence="4 5">DSM 18773</strain>
    </source>
</reference>
<evidence type="ECO:0000256" key="1">
    <source>
        <dbReference type="ARBA" id="ARBA00024353"/>
    </source>
</evidence>
<evidence type="ECO:0000313" key="4">
    <source>
        <dbReference type="EMBL" id="PWK13742.1"/>
    </source>
</evidence>
<dbReference type="OrthoDB" id="64646at2"/>
<dbReference type="Gene3D" id="1.10.10.1320">
    <property type="entry name" value="Anti-sigma factor, zinc-finger domain"/>
    <property type="match status" value="1"/>
</dbReference>
<keyword evidence="5" id="KW-1185">Reference proteome</keyword>
<name>A0A316DA98_9BACL</name>
<dbReference type="Proteomes" id="UP000245634">
    <property type="component" value="Unassembled WGS sequence"/>
</dbReference>
<comment type="similarity">
    <text evidence="1">Belongs to the zinc-associated anti-sigma factor (ZAS) superfamily. Anti-sigma-W factor family.</text>
</comment>
<organism evidence="4 5">
    <name type="scientific">Tumebacillus permanentifrigoris</name>
    <dbReference type="NCBI Taxonomy" id="378543"/>
    <lineage>
        <taxon>Bacteria</taxon>
        <taxon>Bacillati</taxon>
        <taxon>Bacillota</taxon>
        <taxon>Bacilli</taxon>
        <taxon>Bacillales</taxon>
        <taxon>Alicyclobacillaceae</taxon>
        <taxon>Tumebacillus</taxon>
    </lineage>
</organism>
<accession>A0A316DA98</accession>
<sequence>MTHMSENLLWRYLEDVLDDAERDVVDAHLEVCDACVDLLAEVAASHGDEEFWLEQPSLDLTDRVMELVLESGRVEQAAAKVVPMPVRRQSPKLEVFTRFVTAAVVTGFMMLGSYEAAKVQQFPVVGTLQEKVEEASVDTAALYMSVHDWIDSLSAKISN</sequence>
<gene>
    <name evidence="4" type="ORF">C7459_10620</name>
</gene>
<feature type="domain" description="Putative zinc-finger" evidence="3">
    <location>
        <begin position="7"/>
        <end position="35"/>
    </location>
</feature>